<keyword evidence="1" id="KW-0732">Signal</keyword>
<evidence type="ECO:0000313" key="2">
    <source>
        <dbReference type="EMBL" id="TWI70169.1"/>
    </source>
</evidence>
<organism evidence="2 3">
    <name type="scientific">Pseudoduganella lurida</name>
    <dbReference type="NCBI Taxonomy" id="1036180"/>
    <lineage>
        <taxon>Bacteria</taxon>
        <taxon>Pseudomonadati</taxon>
        <taxon>Pseudomonadota</taxon>
        <taxon>Betaproteobacteria</taxon>
        <taxon>Burkholderiales</taxon>
        <taxon>Oxalobacteraceae</taxon>
        <taxon>Telluria group</taxon>
        <taxon>Pseudoduganella</taxon>
    </lineage>
</organism>
<accession>A0A562RMD9</accession>
<reference evidence="2 3" key="1">
    <citation type="journal article" date="2015" name="Stand. Genomic Sci.">
        <title>Genomic Encyclopedia of Bacterial and Archaeal Type Strains, Phase III: the genomes of soil and plant-associated and newly described type strains.</title>
        <authorList>
            <person name="Whitman W.B."/>
            <person name="Woyke T."/>
            <person name="Klenk H.P."/>
            <person name="Zhou Y."/>
            <person name="Lilburn T.G."/>
            <person name="Beck B.J."/>
            <person name="De Vos P."/>
            <person name="Vandamme P."/>
            <person name="Eisen J.A."/>
            <person name="Garrity G."/>
            <person name="Hugenholtz P."/>
            <person name="Kyrpides N.C."/>
        </authorList>
    </citation>
    <scope>NUCLEOTIDE SEQUENCE [LARGE SCALE GENOMIC DNA]</scope>
    <source>
        <strain evidence="2 3">CGMCC 1.10822</strain>
    </source>
</reference>
<name>A0A562RMD9_9BURK</name>
<dbReference type="EMBL" id="VLLB01000001">
    <property type="protein sequence ID" value="TWI70169.1"/>
    <property type="molecule type" value="Genomic_DNA"/>
</dbReference>
<comment type="caution">
    <text evidence="2">The sequence shown here is derived from an EMBL/GenBank/DDBJ whole genome shotgun (WGS) entry which is preliminary data.</text>
</comment>
<evidence type="ECO:0000256" key="1">
    <source>
        <dbReference type="SAM" id="SignalP"/>
    </source>
</evidence>
<keyword evidence="3" id="KW-1185">Reference proteome</keyword>
<dbReference type="AlphaFoldDB" id="A0A562RMD9"/>
<protein>
    <recommendedName>
        <fullName evidence="4">EF-hand domain-containing protein</fullName>
    </recommendedName>
</protein>
<evidence type="ECO:0008006" key="4">
    <source>
        <dbReference type="Google" id="ProtNLM"/>
    </source>
</evidence>
<sequence>MVRLLACATLLACAAVAHAETWHFTYQGFHDTVTDTFTADRRLDGAFTGTDHDRDGVLTRSEISSLVLHGHDYVACEADSNEYYHCGADAFSYALTGALHFSAGEYGSDPEGWVGGGHYYIAGDGEYGYRYTPAA</sequence>
<dbReference type="PROSITE" id="PS00018">
    <property type="entry name" value="EF_HAND_1"/>
    <property type="match status" value="1"/>
</dbReference>
<dbReference type="OrthoDB" id="8708394at2"/>
<feature type="signal peptide" evidence="1">
    <location>
        <begin position="1"/>
        <end position="19"/>
    </location>
</feature>
<evidence type="ECO:0000313" key="3">
    <source>
        <dbReference type="Proteomes" id="UP000318431"/>
    </source>
</evidence>
<dbReference type="Proteomes" id="UP000318431">
    <property type="component" value="Unassembled WGS sequence"/>
</dbReference>
<dbReference type="InterPro" id="IPR018247">
    <property type="entry name" value="EF_Hand_1_Ca_BS"/>
</dbReference>
<proteinExistence type="predicted"/>
<feature type="chain" id="PRO_5022001901" description="EF-hand domain-containing protein" evidence="1">
    <location>
        <begin position="20"/>
        <end position="135"/>
    </location>
</feature>
<gene>
    <name evidence="2" type="ORF">IP91_01249</name>
</gene>
<dbReference type="RefSeq" id="WP_145647854.1">
    <property type="nucleotide sequence ID" value="NZ_VLLB01000001.1"/>
</dbReference>